<dbReference type="Proteomes" id="UP000325081">
    <property type="component" value="Unassembled WGS sequence"/>
</dbReference>
<dbReference type="PROSITE" id="PS50811">
    <property type="entry name" value="WRKY"/>
    <property type="match status" value="1"/>
</dbReference>
<dbReference type="SUPFAM" id="SSF118290">
    <property type="entry name" value="WRKY DNA-binding domain"/>
    <property type="match status" value="1"/>
</dbReference>
<evidence type="ECO:0000313" key="12">
    <source>
        <dbReference type="Proteomes" id="UP000325081"/>
    </source>
</evidence>
<evidence type="ECO:0000256" key="2">
    <source>
        <dbReference type="ARBA" id="ARBA00023015"/>
    </source>
</evidence>
<evidence type="ECO:0000256" key="7">
    <source>
        <dbReference type="ARBA" id="ARBA00061007"/>
    </source>
</evidence>
<feature type="region of interest" description="Disordered" evidence="9">
    <location>
        <begin position="290"/>
        <end position="319"/>
    </location>
</feature>
<evidence type="ECO:0000256" key="8">
    <source>
        <dbReference type="SAM" id="Coils"/>
    </source>
</evidence>
<protein>
    <submittedName>
        <fullName evidence="11">WRKY DNA-binding protein 72</fullName>
    </submittedName>
</protein>
<dbReference type="FunFam" id="2.20.25.80:FF:000002">
    <property type="entry name" value="probable WRKY transcription factor 31"/>
    <property type="match status" value="1"/>
</dbReference>
<dbReference type="PANTHER" id="PTHR31429">
    <property type="entry name" value="WRKY TRANSCRIPTION FACTOR 36-RELATED"/>
    <property type="match status" value="1"/>
</dbReference>
<dbReference type="Pfam" id="PF03106">
    <property type="entry name" value="WRKY"/>
    <property type="match status" value="1"/>
</dbReference>
<feature type="coiled-coil region" evidence="8">
    <location>
        <begin position="20"/>
        <end position="61"/>
    </location>
</feature>
<keyword evidence="6" id="KW-0539">Nucleus</keyword>
<feature type="region of interest" description="Disordered" evidence="9">
    <location>
        <begin position="1"/>
        <end position="20"/>
    </location>
</feature>
<evidence type="ECO:0000256" key="6">
    <source>
        <dbReference type="ARBA" id="ARBA00023242"/>
    </source>
</evidence>
<comment type="similarity">
    <text evidence="7">Belongs to the WRKY group II-b family.</text>
</comment>
<feature type="compositionally biased region" description="Polar residues" evidence="9">
    <location>
        <begin position="299"/>
        <end position="311"/>
    </location>
</feature>
<dbReference type="GO" id="GO:0005634">
    <property type="term" value="C:nucleus"/>
    <property type="evidence" value="ECO:0007669"/>
    <property type="project" value="UniProtKB-SubCell"/>
</dbReference>
<comment type="subcellular location">
    <subcellularLocation>
        <location evidence="1">Nucleus</location>
    </subcellularLocation>
</comment>
<dbReference type="EMBL" id="BKCP01003891">
    <property type="protein sequence ID" value="GER29413.1"/>
    <property type="molecule type" value="Genomic_DNA"/>
</dbReference>
<evidence type="ECO:0000256" key="4">
    <source>
        <dbReference type="ARBA" id="ARBA00023125"/>
    </source>
</evidence>
<keyword evidence="5" id="KW-0804">Transcription</keyword>
<evidence type="ECO:0000259" key="10">
    <source>
        <dbReference type="PROSITE" id="PS50811"/>
    </source>
</evidence>
<organism evidence="11 12">
    <name type="scientific">Striga asiatica</name>
    <name type="common">Asiatic witchweed</name>
    <name type="synonym">Buchnera asiatica</name>
    <dbReference type="NCBI Taxonomy" id="4170"/>
    <lineage>
        <taxon>Eukaryota</taxon>
        <taxon>Viridiplantae</taxon>
        <taxon>Streptophyta</taxon>
        <taxon>Embryophyta</taxon>
        <taxon>Tracheophyta</taxon>
        <taxon>Spermatophyta</taxon>
        <taxon>Magnoliopsida</taxon>
        <taxon>eudicotyledons</taxon>
        <taxon>Gunneridae</taxon>
        <taxon>Pentapetalae</taxon>
        <taxon>asterids</taxon>
        <taxon>lamiids</taxon>
        <taxon>Lamiales</taxon>
        <taxon>Orobanchaceae</taxon>
        <taxon>Buchnereae</taxon>
        <taxon>Striga</taxon>
    </lineage>
</organism>
<dbReference type="PANTHER" id="PTHR31429:SF24">
    <property type="entry name" value="WRKY TRANSCRIPTION FACTOR 72-RELATED"/>
    <property type="match status" value="1"/>
</dbReference>
<dbReference type="InterPro" id="IPR036576">
    <property type="entry name" value="WRKY_dom_sf"/>
</dbReference>
<gene>
    <name evidence="11" type="ORF">STAS_05283</name>
</gene>
<keyword evidence="3 8" id="KW-0175">Coiled coil</keyword>
<keyword evidence="2" id="KW-0805">Transcription regulation</keyword>
<accession>A0A5A7P984</accession>
<comment type="caution">
    <text evidence="11">The sequence shown here is derived from an EMBL/GenBank/DDBJ whole genome shotgun (WGS) entry which is preliminary data.</text>
</comment>
<dbReference type="InterPro" id="IPR044810">
    <property type="entry name" value="WRKY_plant"/>
</dbReference>
<evidence type="ECO:0000256" key="5">
    <source>
        <dbReference type="ARBA" id="ARBA00023163"/>
    </source>
</evidence>
<dbReference type="OrthoDB" id="1093223at2759"/>
<keyword evidence="12" id="KW-1185">Reference proteome</keyword>
<evidence type="ECO:0000256" key="1">
    <source>
        <dbReference type="ARBA" id="ARBA00004123"/>
    </source>
</evidence>
<evidence type="ECO:0000256" key="3">
    <source>
        <dbReference type="ARBA" id="ARBA00023054"/>
    </source>
</evidence>
<dbReference type="GO" id="GO:0003700">
    <property type="term" value="F:DNA-binding transcription factor activity"/>
    <property type="evidence" value="ECO:0007669"/>
    <property type="project" value="InterPro"/>
</dbReference>
<evidence type="ECO:0000313" key="11">
    <source>
        <dbReference type="EMBL" id="GER29413.1"/>
    </source>
</evidence>
<feature type="domain" description="WRKY" evidence="10">
    <location>
        <begin position="175"/>
        <end position="241"/>
    </location>
</feature>
<evidence type="ECO:0000256" key="9">
    <source>
        <dbReference type="SAM" id="MobiDB-lite"/>
    </source>
</evidence>
<dbReference type="InterPro" id="IPR003657">
    <property type="entry name" value="WRKY_dom"/>
</dbReference>
<dbReference type="GO" id="GO:0043565">
    <property type="term" value="F:sequence-specific DNA binding"/>
    <property type="evidence" value="ECO:0007669"/>
    <property type="project" value="InterPro"/>
</dbReference>
<keyword evidence="4 11" id="KW-0238">DNA-binding</keyword>
<dbReference type="AlphaFoldDB" id="A0A5A7P984"/>
<sequence length="402" mass="43524">MDENYKCSKVPTTTKADNELESTKQEMTGVREENTRLKNLLQQVEKDYKALQVQFMDMSRKEYSDKNRSSIFPVNGWSNSDYSNDRDQDLVSLSLGTNIHAKTKKENVLAKPTCERDSTELGLGCSSESSKTDDGPTSPGKILGPEIREVPKTSRDDEICQTSVKRARVCVRARCETPTMNDGCQWRKYGQKTAKGNPCPRAYYRCTVSPSCPVRKQVQRCMADMSILITTYEGTHDHPIPISGTAMASTTSAAASMLLSGPTASPPLNPYGPPPVPPYSTVTLDLTTEPSATRGGFSLHSSPPSQQNPTFPATGLSFSPVEPNTGSSVWGVSGGGFSFDLPEKSAHEQKYVSYLEKLSQSSSQQALTETLTRAISSDPSFQSVLAAVVSTMAAAKGGEGGK</sequence>
<dbReference type="Gene3D" id="2.20.25.80">
    <property type="entry name" value="WRKY domain"/>
    <property type="match status" value="1"/>
</dbReference>
<dbReference type="SMART" id="SM00774">
    <property type="entry name" value="WRKY"/>
    <property type="match status" value="1"/>
</dbReference>
<proteinExistence type="inferred from homology"/>
<name>A0A5A7P984_STRAF</name>
<feature type="region of interest" description="Disordered" evidence="9">
    <location>
        <begin position="111"/>
        <end position="148"/>
    </location>
</feature>
<reference evidence="12" key="1">
    <citation type="journal article" date="2019" name="Curr. Biol.">
        <title>Genome Sequence of Striga asiatica Provides Insight into the Evolution of Plant Parasitism.</title>
        <authorList>
            <person name="Yoshida S."/>
            <person name="Kim S."/>
            <person name="Wafula E.K."/>
            <person name="Tanskanen J."/>
            <person name="Kim Y.M."/>
            <person name="Honaas L."/>
            <person name="Yang Z."/>
            <person name="Spallek T."/>
            <person name="Conn C.E."/>
            <person name="Ichihashi Y."/>
            <person name="Cheong K."/>
            <person name="Cui S."/>
            <person name="Der J.P."/>
            <person name="Gundlach H."/>
            <person name="Jiao Y."/>
            <person name="Hori C."/>
            <person name="Ishida J.K."/>
            <person name="Kasahara H."/>
            <person name="Kiba T."/>
            <person name="Kim M.S."/>
            <person name="Koo N."/>
            <person name="Laohavisit A."/>
            <person name="Lee Y.H."/>
            <person name="Lumba S."/>
            <person name="McCourt P."/>
            <person name="Mortimer J.C."/>
            <person name="Mutuku J.M."/>
            <person name="Nomura T."/>
            <person name="Sasaki-Sekimoto Y."/>
            <person name="Seto Y."/>
            <person name="Wang Y."/>
            <person name="Wakatake T."/>
            <person name="Sakakibara H."/>
            <person name="Demura T."/>
            <person name="Yamaguchi S."/>
            <person name="Yoneyama K."/>
            <person name="Manabe R.I."/>
            <person name="Nelson D.C."/>
            <person name="Schulman A.H."/>
            <person name="Timko M.P."/>
            <person name="dePamphilis C.W."/>
            <person name="Choi D."/>
            <person name="Shirasu K."/>
        </authorList>
    </citation>
    <scope>NUCLEOTIDE SEQUENCE [LARGE SCALE GENOMIC DNA]</scope>
    <source>
        <strain evidence="12">cv. UVA1</strain>
    </source>
</reference>